<reference evidence="4" key="1">
    <citation type="submission" date="2015-07" db="EMBL/GenBank/DDBJ databases">
        <title>Genome sequencing of Sunxiuqinia dokdonensis strain SK.</title>
        <authorList>
            <person name="Ahn S."/>
            <person name="Kim B.-C."/>
        </authorList>
    </citation>
    <scope>NUCLEOTIDE SEQUENCE [LARGE SCALE GENOMIC DNA]</scope>
    <source>
        <strain evidence="4">SK</strain>
    </source>
</reference>
<sequence>MKNNNRVVREPFEEILKSKVEIAGIQYIKDILSSLSSVICILNDRNEVVFSNDAMLEKYNIDLEEHVLGVRPGDIFNCVNAKSETGGCGTTEKCEYCGAKTAFDQAWKRSEKVVRECRITSQKDNETLQLDLQVTATPILFEKKYLIVSIEDITERKRKALLERIFFHDVLNIAGGLSGILELLPELSDDKRAKFLEIASSLTQQIIDEIQGQQQMMKAELGELQPHFVPLKIDQLLSKLTDQVRFHVVAQEKQTEVVNEAVDKEIITDRTLLTRVLVNMIKNAMEAIPSGHRIVLKAKDYGDYVRFSVFNNTYMERDVQMQIFQRSYSTKGQNRGVGTYSMKLLGERYLQGTVGFTSTEKQGTVFYIDLPVSPEGF</sequence>
<dbReference type="InterPro" id="IPR003594">
    <property type="entry name" value="HATPase_dom"/>
</dbReference>
<accession>A0A0L8V5D0</accession>
<keyword evidence="1" id="KW-0597">Phosphoprotein</keyword>
<protein>
    <submittedName>
        <fullName evidence="3">Histidine kinase</fullName>
        <ecNumber evidence="3">2.7.13.3</ecNumber>
    </submittedName>
</protein>
<dbReference type="PANTHER" id="PTHR43547:SF2">
    <property type="entry name" value="HYBRID SIGNAL TRANSDUCTION HISTIDINE KINASE C"/>
    <property type="match status" value="1"/>
</dbReference>
<feature type="domain" description="Histidine kinase" evidence="2">
    <location>
        <begin position="165"/>
        <end position="374"/>
    </location>
</feature>
<dbReference type="OrthoDB" id="9792686at2"/>
<dbReference type="Proteomes" id="UP000036958">
    <property type="component" value="Unassembled WGS sequence"/>
</dbReference>
<comment type="caution">
    <text evidence="3">The sequence shown here is derived from an EMBL/GenBank/DDBJ whole genome shotgun (WGS) entry which is preliminary data.</text>
</comment>
<proteinExistence type="predicted"/>
<evidence type="ECO:0000259" key="2">
    <source>
        <dbReference type="PROSITE" id="PS50109"/>
    </source>
</evidence>
<dbReference type="GO" id="GO:0000155">
    <property type="term" value="F:phosphorelay sensor kinase activity"/>
    <property type="evidence" value="ECO:0007669"/>
    <property type="project" value="TreeGrafter"/>
</dbReference>
<dbReference type="Gene3D" id="3.30.450.20">
    <property type="entry name" value="PAS domain"/>
    <property type="match status" value="1"/>
</dbReference>
<dbReference type="EC" id="2.7.13.3" evidence="3"/>
<dbReference type="STRING" id="1409788.NC99_36670"/>
<organism evidence="3 4">
    <name type="scientific">Sunxiuqinia dokdonensis</name>
    <dbReference type="NCBI Taxonomy" id="1409788"/>
    <lineage>
        <taxon>Bacteria</taxon>
        <taxon>Pseudomonadati</taxon>
        <taxon>Bacteroidota</taxon>
        <taxon>Bacteroidia</taxon>
        <taxon>Marinilabiliales</taxon>
        <taxon>Prolixibacteraceae</taxon>
        <taxon>Sunxiuqinia</taxon>
    </lineage>
</organism>
<keyword evidence="3" id="KW-0418">Kinase</keyword>
<keyword evidence="4" id="KW-1185">Reference proteome</keyword>
<dbReference type="PANTHER" id="PTHR43547">
    <property type="entry name" value="TWO-COMPONENT HISTIDINE KINASE"/>
    <property type="match status" value="1"/>
</dbReference>
<keyword evidence="3" id="KW-0808">Transferase</keyword>
<gene>
    <name evidence="3" type="ORF">NC99_36670</name>
</gene>
<dbReference type="SUPFAM" id="SSF55874">
    <property type="entry name" value="ATPase domain of HSP90 chaperone/DNA topoisomerase II/histidine kinase"/>
    <property type="match status" value="1"/>
</dbReference>
<dbReference type="PATRIC" id="fig|1409788.3.peg.3752"/>
<dbReference type="SMART" id="SM00387">
    <property type="entry name" value="HATPase_c"/>
    <property type="match status" value="1"/>
</dbReference>
<evidence type="ECO:0000313" key="3">
    <source>
        <dbReference type="EMBL" id="KOH43583.1"/>
    </source>
</evidence>
<dbReference type="Gene3D" id="3.30.565.10">
    <property type="entry name" value="Histidine kinase-like ATPase, C-terminal domain"/>
    <property type="match status" value="1"/>
</dbReference>
<dbReference type="Pfam" id="PF02518">
    <property type="entry name" value="HATPase_c"/>
    <property type="match status" value="1"/>
</dbReference>
<dbReference type="RefSeq" id="WP_053186413.1">
    <property type="nucleotide sequence ID" value="NZ_LGIA01000182.1"/>
</dbReference>
<dbReference type="EMBL" id="LGIA01000182">
    <property type="protein sequence ID" value="KOH43583.1"/>
    <property type="molecule type" value="Genomic_DNA"/>
</dbReference>
<dbReference type="InterPro" id="IPR036890">
    <property type="entry name" value="HATPase_C_sf"/>
</dbReference>
<evidence type="ECO:0000256" key="1">
    <source>
        <dbReference type="ARBA" id="ARBA00022553"/>
    </source>
</evidence>
<dbReference type="InterPro" id="IPR005467">
    <property type="entry name" value="His_kinase_dom"/>
</dbReference>
<dbReference type="AlphaFoldDB" id="A0A0L8V5D0"/>
<name>A0A0L8V5D0_9BACT</name>
<dbReference type="PROSITE" id="PS50109">
    <property type="entry name" value="HIS_KIN"/>
    <property type="match status" value="1"/>
</dbReference>
<evidence type="ECO:0000313" key="4">
    <source>
        <dbReference type="Proteomes" id="UP000036958"/>
    </source>
</evidence>